<reference evidence="13" key="2">
    <citation type="submission" date="2025-09" db="UniProtKB">
        <authorList>
            <consortium name="Ensembl"/>
        </authorList>
    </citation>
    <scope>IDENTIFICATION</scope>
</reference>
<dbReference type="InterPro" id="IPR036691">
    <property type="entry name" value="Endo/exonu/phosph_ase_sf"/>
</dbReference>
<dbReference type="GO" id="GO:0008311">
    <property type="term" value="F:double-stranded DNA 3'-5' DNA exonuclease activity"/>
    <property type="evidence" value="ECO:0007669"/>
    <property type="project" value="UniProtKB-EC"/>
</dbReference>
<evidence type="ECO:0000256" key="8">
    <source>
        <dbReference type="ARBA" id="ARBA00023204"/>
    </source>
</evidence>
<dbReference type="Gene3D" id="3.60.10.10">
    <property type="entry name" value="Endonuclease/exonuclease/phosphatase"/>
    <property type="match status" value="1"/>
</dbReference>
<keyword evidence="14" id="KW-1185">Reference proteome</keyword>
<dbReference type="Proteomes" id="UP000694523">
    <property type="component" value="Unplaced"/>
</dbReference>
<evidence type="ECO:0000259" key="12">
    <source>
        <dbReference type="Pfam" id="PF03372"/>
    </source>
</evidence>
<evidence type="ECO:0000256" key="3">
    <source>
        <dbReference type="ARBA" id="ARBA00012115"/>
    </source>
</evidence>
<dbReference type="Ensembl" id="ENSNMLT00000008202.1">
    <property type="protein sequence ID" value="ENSNMLP00000007203.1"/>
    <property type="gene ID" value="ENSNMLG00000005184.1"/>
</dbReference>
<accession>A0A8C6SIM0</accession>
<dbReference type="GO" id="GO:0008081">
    <property type="term" value="F:phosphoric diester hydrolase activity"/>
    <property type="evidence" value="ECO:0007669"/>
    <property type="project" value="TreeGrafter"/>
</dbReference>
<sequence>MLCLFLIMTWNVNGVKSKTDELIPRLKELNKDIYLIQETHLSKTEVLKHLLMKNYKTYHASYTTCSSERGVAILIKEEIKFTFISKERDSEEGRYLIVRGLYRGRPLTLVNIYGPASGDDSESKMFFKNIFEKLKGSTNIIMGGDFNLVMDPEMDRANTSNIQTKPRSHTLVEMNMETYDSFREASEQAVTIV</sequence>
<evidence type="ECO:0000256" key="11">
    <source>
        <dbReference type="SAM" id="SignalP"/>
    </source>
</evidence>
<dbReference type="GO" id="GO:0005634">
    <property type="term" value="C:nucleus"/>
    <property type="evidence" value="ECO:0007669"/>
    <property type="project" value="TreeGrafter"/>
</dbReference>
<comment type="cofactor">
    <cofactor evidence="9">
        <name>Mg(2+)</name>
        <dbReference type="ChEBI" id="CHEBI:18420"/>
    </cofactor>
    <cofactor evidence="9">
        <name>Mn(2+)</name>
        <dbReference type="ChEBI" id="CHEBI:29035"/>
    </cofactor>
    <text evidence="9">Probably binds two magnesium or manganese ions per subunit.</text>
</comment>
<feature type="site" description="Transition state stabilizer" evidence="10">
    <location>
        <position position="147"/>
    </location>
</feature>
<keyword evidence="4 9" id="KW-0479">Metal-binding</keyword>
<evidence type="ECO:0000256" key="4">
    <source>
        <dbReference type="ARBA" id="ARBA00022723"/>
    </source>
</evidence>
<evidence type="ECO:0000313" key="13">
    <source>
        <dbReference type="Ensembl" id="ENSNMLP00000007203.1"/>
    </source>
</evidence>
<reference evidence="13" key="1">
    <citation type="submission" date="2025-08" db="UniProtKB">
        <authorList>
            <consortium name="Ensembl"/>
        </authorList>
    </citation>
    <scope>IDENTIFICATION</scope>
</reference>
<dbReference type="GO" id="GO:0006284">
    <property type="term" value="P:base-excision repair"/>
    <property type="evidence" value="ECO:0007669"/>
    <property type="project" value="TreeGrafter"/>
</dbReference>
<dbReference type="AlphaFoldDB" id="A0A8C6SIM0"/>
<dbReference type="PANTHER" id="PTHR22748:SF26">
    <property type="entry name" value="ENDONUCLEASE_EXONUCLEASE_PHOSPHATASE DOMAIN-CONTAINING PROTEIN"/>
    <property type="match status" value="1"/>
</dbReference>
<evidence type="ECO:0000256" key="2">
    <source>
        <dbReference type="ARBA" id="ARBA00007092"/>
    </source>
</evidence>
<keyword evidence="5" id="KW-0227">DNA damage</keyword>
<organism evidence="13 14">
    <name type="scientific">Neogobius melanostomus</name>
    <name type="common">round goby</name>
    <dbReference type="NCBI Taxonomy" id="47308"/>
    <lineage>
        <taxon>Eukaryota</taxon>
        <taxon>Metazoa</taxon>
        <taxon>Chordata</taxon>
        <taxon>Craniata</taxon>
        <taxon>Vertebrata</taxon>
        <taxon>Euteleostomi</taxon>
        <taxon>Actinopterygii</taxon>
        <taxon>Neopterygii</taxon>
        <taxon>Teleostei</taxon>
        <taxon>Neoteleostei</taxon>
        <taxon>Acanthomorphata</taxon>
        <taxon>Gobiaria</taxon>
        <taxon>Gobiiformes</taxon>
        <taxon>Gobioidei</taxon>
        <taxon>Gobiidae</taxon>
        <taxon>Benthophilinae</taxon>
        <taxon>Neogobiini</taxon>
        <taxon>Neogobius</taxon>
    </lineage>
</organism>
<proteinExistence type="inferred from homology"/>
<feature type="binding site" evidence="9">
    <location>
        <position position="11"/>
    </location>
    <ligand>
        <name>Mg(2+)</name>
        <dbReference type="ChEBI" id="CHEBI:18420"/>
        <label>1</label>
    </ligand>
</feature>
<dbReference type="GO" id="GO:0046872">
    <property type="term" value="F:metal ion binding"/>
    <property type="evidence" value="ECO:0007669"/>
    <property type="project" value="UniProtKB-KW"/>
</dbReference>
<name>A0A8C6SIM0_9GOBI</name>
<dbReference type="SUPFAM" id="SSF56219">
    <property type="entry name" value="DNase I-like"/>
    <property type="match status" value="1"/>
</dbReference>
<evidence type="ECO:0000256" key="7">
    <source>
        <dbReference type="ARBA" id="ARBA00022842"/>
    </source>
</evidence>
<feature type="chain" id="PRO_5034451044" description="exodeoxyribonuclease III" evidence="11">
    <location>
        <begin position="18"/>
        <end position="193"/>
    </location>
</feature>
<evidence type="ECO:0000313" key="14">
    <source>
        <dbReference type="Proteomes" id="UP000694523"/>
    </source>
</evidence>
<dbReference type="EC" id="3.1.11.2" evidence="3"/>
<comment type="similarity">
    <text evidence="2">Belongs to the DNA repair enzymes AP/ExoA family.</text>
</comment>
<comment type="catalytic activity">
    <reaction evidence="1">
        <text>Exonucleolytic cleavage in the 3'- to 5'-direction to yield nucleoside 5'-phosphates.</text>
        <dbReference type="EC" id="3.1.11.2"/>
    </reaction>
</comment>
<evidence type="ECO:0000256" key="9">
    <source>
        <dbReference type="PIRSR" id="PIRSR604808-2"/>
    </source>
</evidence>
<dbReference type="PANTHER" id="PTHR22748">
    <property type="entry name" value="AP ENDONUCLEASE"/>
    <property type="match status" value="1"/>
</dbReference>
<evidence type="ECO:0000256" key="5">
    <source>
        <dbReference type="ARBA" id="ARBA00022763"/>
    </source>
</evidence>
<feature type="signal peptide" evidence="11">
    <location>
        <begin position="1"/>
        <end position="17"/>
    </location>
</feature>
<feature type="binding site" evidence="9">
    <location>
        <position position="38"/>
    </location>
    <ligand>
        <name>Mg(2+)</name>
        <dbReference type="ChEBI" id="CHEBI:18420"/>
        <label>1</label>
    </ligand>
</feature>
<evidence type="ECO:0000256" key="6">
    <source>
        <dbReference type="ARBA" id="ARBA00022801"/>
    </source>
</evidence>
<dbReference type="InterPro" id="IPR004808">
    <property type="entry name" value="AP_endonuc_1"/>
</dbReference>
<feature type="binding site" evidence="9">
    <location>
        <position position="147"/>
    </location>
    <ligand>
        <name>Mg(2+)</name>
        <dbReference type="ChEBI" id="CHEBI:18420"/>
        <label>1</label>
    </ligand>
</feature>
<keyword evidence="6" id="KW-0378">Hydrolase</keyword>
<protein>
    <recommendedName>
        <fullName evidence="3">exodeoxyribonuclease III</fullName>
        <ecNumber evidence="3">3.1.11.2</ecNumber>
    </recommendedName>
</protein>
<dbReference type="InterPro" id="IPR005135">
    <property type="entry name" value="Endo/exonuclease/phosphatase"/>
</dbReference>
<keyword evidence="7 9" id="KW-0460">Magnesium</keyword>
<evidence type="ECO:0000256" key="10">
    <source>
        <dbReference type="PIRSR" id="PIRSR604808-3"/>
    </source>
</evidence>
<feature type="domain" description="Endonuclease/exonuclease/phosphatase" evidence="12">
    <location>
        <begin position="8"/>
        <end position="152"/>
    </location>
</feature>
<keyword evidence="9" id="KW-0464">Manganese</keyword>
<feature type="binding site" evidence="9">
    <location>
        <position position="145"/>
    </location>
    <ligand>
        <name>Mg(2+)</name>
        <dbReference type="ChEBI" id="CHEBI:18420"/>
        <label>1</label>
    </ligand>
</feature>
<dbReference type="GO" id="GO:0003906">
    <property type="term" value="F:DNA-(apurinic or apyrimidinic site) endonuclease activity"/>
    <property type="evidence" value="ECO:0007669"/>
    <property type="project" value="TreeGrafter"/>
</dbReference>
<keyword evidence="8" id="KW-0234">DNA repair</keyword>
<keyword evidence="11" id="KW-0732">Signal</keyword>
<dbReference type="Pfam" id="PF03372">
    <property type="entry name" value="Exo_endo_phos"/>
    <property type="match status" value="1"/>
</dbReference>
<evidence type="ECO:0000256" key="1">
    <source>
        <dbReference type="ARBA" id="ARBA00000493"/>
    </source>
</evidence>